<proteinExistence type="predicted"/>
<dbReference type="Proteomes" id="UP000011770">
    <property type="component" value="Unassembled WGS sequence"/>
</dbReference>
<organism evidence="1 2">
    <name type="scientific">Leptospira weilii serovar Topaz str. LT2116</name>
    <dbReference type="NCBI Taxonomy" id="1088540"/>
    <lineage>
        <taxon>Bacteria</taxon>
        <taxon>Pseudomonadati</taxon>
        <taxon>Spirochaetota</taxon>
        <taxon>Spirochaetia</taxon>
        <taxon>Leptospirales</taxon>
        <taxon>Leptospiraceae</taxon>
        <taxon>Leptospira</taxon>
    </lineage>
</organism>
<reference evidence="1 2" key="1">
    <citation type="submission" date="2013-01" db="EMBL/GenBank/DDBJ databases">
        <authorList>
            <person name="Harkins D.M."/>
            <person name="Durkin A.S."/>
            <person name="Brinkac L.M."/>
            <person name="Haft D.H."/>
            <person name="Selengut J.D."/>
            <person name="Sanka R."/>
            <person name="DePew J."/>
            <person name="Purushe J."/>
            <person name="Tulsiani S.M."/>
            <person name="Graham G.C."/>
            <person name="Burns M.-A."/>
            <person name="Dohnt M.F."/>
            <person name="Smythe L.D."/>
            <person name="McKay D.B."/>
            <person name="Craig S.B."/>
            <person name="Vinetz J.M."/>
            <person name="Sutton G.G."/>
            <person name="Nierman W.C."/>
            <person name="Fouts D.E."/>
        </authorList>
    </citation>
    <scope>NUCLEOTIDE SEQUENCE [LARGE SCALE GENOMIC DNA]</scope>
    <source>
        <strain evidence="1 2">LT2116</strain>
    </source>
</reference>
<evidence type="ECO:0000313" key="1">
    <source>
        <dbReference type="EMBL" id="EMF83793.1"/>
    </source>
</evidence>
<protein>
    <submittedName>
        <fullName evidence="1">Uncharacterized protein</fullName>
    </submittedName>
</protein>
<sequence length="48" mass="5658">MLKLTVPYFIGISNRQVVVVENGIPIIPGWKFKGKSKFGRQRFKIFYR</sequence>
<comment type="caution">
    <text evidence="1">The sequence shown here is derived from an EMBL/GenBank/DDBJ whole genome shotgun (WGS) entry which is preliminary data.</text>
</comment>
<dbReference type="EMBL" id="AHOR02000010">
    <property type="protein sequence ID" value="EMF83793.1"/>
    <property type="molecule type" value="Genomic_DNA"/>
</dbReference>
<accession>M3ERV0</accession>
<name>M3ERV0_9LEPT</name>
<evidence type="ECO:0000313" key="2">
    <source>
        <dbReference type="Proteomes" id="UP000011770"/>
    </source>
</evidence>
<gene>
    <name evidence="1" type="ORF">LEP1GSC188_4157</name>
</gene>
<dbReference type="AlphaFoldDB" id="M3ERV0"/>